<reference evidence="1 2" key="1">
    <citation type="journal article" date="2014" name="Genome Announc.">
        <title>Genome Sequence and Methylome of Soil Bacterium Gemmatirosa kalamazoonensis KBS708T, a Member of the Rarely Cultivated Gemmatimonadetes Phylum.</title>
        <authorList>
            <person name="Debruyn J.M."/>
            <person name="Radosevich M."/>
            <person name="Wommack K.E."/>
            <person name="Polson S.W."/>
            <person name="Hauser L.J."/>
            <person name="Fawaz M.N."/>
            <person name="Korlach J."/>
            <person name="Tsai Y.C."/>
        </authorList>
    </citation>
    <scope>NUCLEOTIDE SEQUENCE [LARGE SCALE GENOMIC DNA]</scope>
    <source>
        <strain evidence="1 2">KBS708</strain>
    </source>
</reference>
<dbReference type="PANTHER" id="PTHR13061">
    <property type="entry name" value="DYNACTIN SUBUNIT P25"/>
    <property type="match status" value="1"/>
</dbReference>
<dbReference type="eggNOG" id="COG0663">
    <property type="taxonomic scope" value="Bacteria"/>
</dbReference>
<dbReference type="EMBL" id="CP007128">
    <property type="protein sequence ID" value="AHG91244.1"/>
    <property type="molecule type" value="Genomic_DNA"/>
</dbReference>
<keyword evidence="1" id="KW-0808">Transferase</keyword>
<dbReference type="CDD" id="cd04745">
    <property type="entry name" value="LbH_paaY_like"/>
    <property type="match status" value="1"/>
</dbReference>
<gene>
    <name evidence="1" type="ORF">J421_3707</name>
</gene>
<accession>W0RJJ8</accession>
<dbReference type="InterPro" id="IPR050484">
    <property type="entry name" value="Transf_Hexapept/Carb_Anhydrase"/>
</dbReference>
<dbReference type="PANTHER" id="PTHR13061:SF29">
    <property type="entry name" value="GAMMA CARBONIC ANHYDRASE-LIKE 1, MITOCHONDRIAL-RELATED"/>
    <property type="match status" value="1"/>
</dbReference>
<dbReference type="PATRIC" id="fig|861299.3.peg.3762"/>
<dbReference type="InterPro" id="IPR011004">
    <property type="entry name" value="Trimer_LpxA-like_sf"/>
</dbReference>
<sequence>MIYEFEGMIPVVHESAFVHPQAAVTGNVTIGRDVYVGPGAAIRGDWGGIVIEDGCNVQESCTIHVFPGALVVLEEAAHVGHGAVIHGARLGRNVLIGMNAVVMDRAHVGAGSIVGALTFVPADMMIPERKVVVGNPARVVKDVSDEMLAWKTEGTRLYQGLPARLHAELRAREPLRETTLEQEALRASQRAIYRTWNETRKE</sequence>
<dbReference type="Proteomes" id="UP000019151">
    <property type="component" value="Chromosome"/>
</dbReference>
<dbReference type="Gene3D" id="2.160.10.10">
    <property type="entry name" value="Hexapeptide repeat proteins"/>
    <property type="match status" value="1"/>
</dbReference>
<dbReference type="InterPro" id="IPR001451">
    <property type="entry name" value="Hexapep"/>
</dbReference>
<dbReference type="STRING" id="861299.J421_3707"/>
<evidence type="ECO:0000313" key="1">
    <source>
        <dbReference type="EMBL" id="AHG91244.1"/>
    </source>
</evidence>
<dbReference type="SUPFAM" id="SSF51161">
    <property type="entry name" value="Trimeric LpxA-like enzymes"/>
    <property type="match status" value="1"/>
</dbReference>
<dbReference type="OrthoDB" id="9803036at2"/>
<dbReference type="HOGENOM" id="CLU_064827_4_2_0"/>
<name>W0RJJ8_9BACT</name>
<proteinExistence type="predicted"/>
<protein>
    <submittedName>
        <fullName evidence="1">Transferase hexapeptide repeat containing protein</fullName>
    </submittedName>
</protein>
<dbReference type="AlphaFoldDB" id="W0RJJ8"/>
<dbReference type="Pfam" id="PF00132">
    <property type="entry name" value="Hexapep"/>
    <property type="match status" value="2"/>
</dbReference>
<evidence type="ECO:0000313" key="2">
    <source>
        <dbReference type="Proteomes" id="UP000019151"/>
    </source>
</evidence>
<organism evidence="1 2">
    <name type="scientific">Gemmatirosa kalamazoonensis</name>
    <dbReference type="NCBI Taxonomy" id="861299"/>
    <lineage>
        <taxon>Bacteria</taxon>
        <taxon>Pseudomonadati</taxon>
        <taxon>Gemmatimonadota</taxon>
        <taxon>Gemmatimonadia</taxon>
        <taxon>Gemmatimonadales</taxon>
        <taxon>Gemmatimonadaceae</taxon>
        <taxon>Gemmatirosa</taxon>
    </lineage>
</organism>
<dbReference type="RefSeq" id="WP_025412695.1">
    <property type="nucleotide sequence ID" value="NZ_CP007128.1"/>
</dbReference>
<dbReference type="GO" id="GO:0016740">
    <property type="term" value="F:transferase activity"/>
    <property type="evidence" value="ECO:0007669"/>
    <property type="project" value="UniProtKB-KW"/>
</dbReference>
<keyword evidence="2" id="KW-1185">Reference proteome</keyword>
<dbReference type="KEGG" id="gba:J421_3707"/>
<dbReference type="InParanoid" id="W0RJJ8"/>
<dbReference type="FunCoup" id="W0RJJ8">
    <property type="interactions" value="123"/>
</dbReference>